<proteinExistence type="predicted"/>
<dbReference type="InterPro" id="IPR016032">
    <property type="entry name" value="Sig_transdc_resp-reg_C-effctor"/>
</dbReference>
<dbReference type="InterPro" id="IPR000792">
    <property type="entry name" value="Tscrpt_reg_LuxR_C"/>
</dbReference>
<evidence type="ECO:0000313" key="2">
    <source>
        <dbReference type="EMBL" id="AGK56882.1"/>
    </source>
</evidence>
<dbReference type="GO" id="GO:0006355">
    <property type="term" value="P:regulation of DNA-templated transcription"/>
    <property type="evidence" value="ECO:0007669"/>
    <property type="project" value="InterPro"/>
</dbReference>
<evidence type="ECO:0000259" key="1">
    <source>
        <dbReference type="SMART" id="SM00421"/>
    </source>
</evidence>
<dbReference type="Proteomes" id="UP000005952">
    <property type="component" value="Chromosome"/>
</dbReference>
<protein>
    <submittedName>
        <fullName evidence="2">LuxR family transcriptional regulator</fullName>
    </submittedName>
</protein>
<dbReference type="Gene3D" id="1.10.10.10">
    <property type="entry name" value="Winged helix-like DNA-binding domain superfamily/Winged helix DNA-binding domain"/>
    <property type="match status" value="1"/>
</dbReference>
<name>N0B3V8_9HYPH</name>
<dbReference type="EMBL" id="CP005587">
    <property type="protein sequence ID" value="AGK56882.1"/>
    <property type="molecule type" value="Genomic_DNA"/>
</dbReference>
<organism evidence="2 3">
    <name type="scientific">Hyphomicrobium denitrificans 1NES1</name>
    <dbReference type="NCBI Taxonomy" id="670307"/>
    <lineage>
        <taxon>Bacteria</taxon>
        <taxon>Pseudomonadati</taxon>
        <taxon>Pseudomonadota</taxon>
        <taxon>Alphaproteobacteria</taxon>
        <taxon>Hyphomicrobiales</taxon>
        <taxon>Hyphomicrobiaceae</taxon>
        <taxon>Hyphomicrobium</taxon>
    </lineage>
</organism>
<accession>N0B3V8</accession>
<reference evidence="2 3" key="1">
    <citation type="journal article" date="2013" name="Genome Announc.">
        <title>Genome sequences for three denitrifying bacterial strains isolated from a uranium- and nitrate-contaminated subsurface environment.</title>
        <authorList>
            <person name="Venkatramanan R."/>
            <person name="Prakash O."/>
            <person name="Woyke T."/>
            <person name="Chain P."/>
            <person name="Goodwin L.A."/>
            <person name="Watson D."/>
            <person name="Brooks S."/>
            <person name="Kostka J.E."/>
            <person name="Green S.J."/>
        </authorList>
    </citation>
    <scope>NUCLEOTIDE SEQUENCE [LARGE SCALE GENOMIC DNA]</scope>
    <source>
        <strain evidence="2 3">1NES1</strain>
    </source>
</reference>
<gene>
    <name evidence="2" type="ORF">HYPDE_25998</name>
</gene>
<dbReference type="SUPFAM" id="SSF46894">
    <property type="entry name" value="C-terminal effector domain of the bipartite response regulators"/>
    <property type="match status" value="1"/>
</dbReference>
<dbReference type="HOGENOM" id="CLU_1254522_0_0_5"/>
<keyword evidence="3" id="KW-1185">Reference proteome</keyword>
<dbReference type="GO" id="GO:0003677">
    <property type="term" value="F:DNA binding"/>
    <property type="evidence" value="ECO:0007669"/>
    <property type="project" value="InterPro"/>
</dbReference>
<sequence>MAGTVTHRAGYSAAPPLSLRQCVKVEWWKEYLSVQYSFDGPNQNLTPTLRPPEDLLGKEQVRAVDHVTRKLRPYAFRDCEAFEATAAKARAERQLQFLRMTAEATGAAFILAFVPLPSRTHQRILAAPHEALAVIVTASSCRVDLRVEDIRAATGLSQAEAQLAKALVRGTTTNEYAQATGLSPNTVRRHLAAAFLKTETNKQSELISLLIRAVGVVSAN</sequence>
<dbReference type="InterPro" id="IPR036388">
    <property type="entry name" value="WH-like_DNA-bd_sf"/>
</dbReference>
<dbReference type="Pfam" id="PF00196">
    <property type="entry name" value="GerE"/>
    <property type="match status" value="1"/>
</dbReference>
<dbReference type="STRING" id="670307.HYPDE_25998"/>
<evidence type="ECO:0000313" key="3">
    <source>
        <dbReference type="Proteomes" id="UP000005952"/>
    </source>
</evidence>
<dbReference type="AlphaFoldDB" id="N0B3V8"/>
<feature type="domain" description="HTH luxR-type" evidence="1">
    <location>
        <begin position="153"/>
        <end position="210"/>
    </location>
</feature>
<dbReference type="SMART" id="SM00421">
    <property type="entry name" value="HTH_LUXR"/>
    <property type="match status" value="1"/>
</dbReference>
<dbReference type="KEGG" id="hdt:HYPDE_25998"/>